<name>A0A8H4SP06_9HYPO</name>
<protein>
    <submittedName>
        <fullName evidence="1">Uncharacterized protein</fullName>
    </submittedName>
</protein>
<feature type="non-terminal residue" evidence="1">
    <location>
        <position position="181"/>
    </location>
</feature>
<proteinExistence type="predicted"/>
<sequence length="181" mass="20358">MIEPSQGDHFSKRILADRVSKVISIHVNCLRDQIDRQEPQIVEVTIPKTHPLFNLEGDDPCDIPSLFGIDLIAKSYSSNQSSDDDTPSADDLQNPLAQLLLMTTSVKDGKWVRSPIYRRHLSQGSILFVSRSKQDIKTDDVHKFCNLIKEIAMPFILKENASSPGAKRRLLSQLAEEGGYR</sequence>
<gene>
    <name evidence="1" type="ORF">FSARC_14996</name>
</gene>
<dbReference type="OrthoDB" id="2895307at2759"/>
<dbReference type="AlphaFoldDB" id="A0A8H4SP06"/>
<dbReference type="EMBL" id="JABEXW010001663">
    <property type="protein sequence ID" value="KAF4943179.1"/>
    <property type="molecule type" value="Genomic_DNA"/>
</dbReference>
<reference evidence="1" key="1">
    <citation type="journal article" date="2020" name="BMC Genomics">
        <title>Correction to: Identification and distribution of gene clusters required for synthesis of sphingolipid metabolism inhibitors in diverse species of the filamentous fungus Fusarium.</title>
        <authorList>
            <person name="Kim H.S."/>
            <person name="Lohmar J.M."/>
            <person name="Busman M."/>
            <person name="Brown D.W."/>
            <person name="Naumann T.A."/>
            <person name="Divon H.H."/>
            <person name="Lysoe E."/>
            <person name="Uhlig S."/>
            <person name="Proctor R.H."/>
        </authorList>
    </citation>
    <scope>NUCLEOTIDE SEQUENCE</scope>
    <source>
        <strain evidence="1">NRRL 20472</strain>
    </source>
</reference>
<dbReference type="Proteomes" id="UP000622797">
    <property type="component" value="Unassembled WGS sequence"/>
</dbReference>
<organism evidence="1 2">
    <name type="scientific">Fusarium sarcochroum</name>
    <dbReference type="NCBI Taxonomy" id="1208366"/>
    <lineage>
        <taxon>Eukaryota</taxon>
        <taxon>Fungi</taxon>
        <taxon>Dikarya</taxon>
        <taxon>Ascomycota</taxon>
        <taxon>Pezizomycotina</taxon>
        <taxon>Sordariomycetes</taxon>
        <taxon>Hypocreomycetidae</taxon>
        <taxon>Hypocreales</taxon>
        <taxon>Nectriaceae</taxon>
        <taxon>Fusarium</taxon>
        <taxon>Fusarium lateritium species complex</taxon>
    </lineage>
</organism>
<evidence type="ECO:0000313" key="1">
    <source>
        <dbReference type="EMBL" id="KAF4943179.1"/>
    </source>
</evidence>
<evidence type="ECO:0000313" key="2">
    <source>
        <dbReference type="Proteomes" id="UP000622797"/>
    </source>
</evidence>
<keyword evidence="2" id="KW-1185">Reference proteome</keyword>
<comment type="caution">
    <text evidence="1">The sequence shown here is derived from an EMBL/GenBank/DDBJ whole genome shotgun (WGS) entry which is preliminary data.</text>
</comment>
<reference evidence="1" key="2">
    <citation type="submission" date="2020-05" db="EMBL/GenBank/DDBJ databases">
        <authorList>
            <person name="Kim H.-S."/>
            <person name="Proctor R.H."/>
            <person name="Brown D.W."/>
        </authorList>
    </citation>
    <scope>NUCLEOTIDE SEQUENCE</scope>
    <source>
        <strain evidence="1">NRRL 20472</strain>
    </source>
</reference>
<accession>A0A8H4SP06</accession>